<dbReference type="InterPro" id="IPR017853">
    <property type="entry name" value="GH"/>
</dbReference>
<dbReference type="AlphaFoldDB" id="W9HPD9"/>
<feature type="domain" description="GH18" evidence="2">
    <location>
        <begin position="225"/>
        <end position="289"/>
    </location>
</feature>
<dbReference type="Gene3D" id="3.10.50.10">
    <property type="match status" value="1"/>
</dbReference>
<organism evidence="3 4">
    <name type="scientific">Fusarium oxysporum NRRL 32931</name>
    <dbReference type="NCBI Taxonomy" id="660029"/>
    <lineage>
        <taxon>Eukaryota</taxon>
        <taxon>Fungi</taxon>
        <taxon>Dikarya</taxon>
        <taxon>Ascomycota</taxon>
        <taxon>Pezizomycotina</taxon>
        <taxon>Sordariomycetes</taxon>
        <taxon>Hypocreomycetidae</taxon>
        <taxon>Hypocreales</taxon>
        <taxon>Nectriaceae</taxon>
        <taxon>Fusarium</taxon>
        <taxon>Fusarium oxysporum species complex</taxon>
    </lineage>
</organism>
<evidence type="ECO:0000256" key="1">
    <source>
        <dbReference type="ARBA" id="ARBA00008682"/>
    </source>
</evidence>
<comment type="similarity">
    <text evidence="1">Belongs to the glycosyl hydrolase 18 family. Chitinase class V subfamily.</text>
</comment>
<proteinExistence type="inferred from homology"/>
<evidence type="ECO:0000259" key="2">
    <source>
        <dbReference type="Pfam" id="PF00704"/>
    </source>
</evidence>
<name>W9HPD9_FUSOX</name>
<dbReference type="EMBL" id="JH717848">
    <property type="protein sequence ID" value="EWY82850.1"/>
    <property type="molecule type" value="Genomic_DNA"/>
</dbReference>
<dbReference type="Pfam" id="PF00704">
    <property type="entry name" value="Glyco_hydro_18"/>
    <property type="match status" value="1"/>
</dbReference>
<sequence>MTEASHEVLPWVSEDGDRIYQQVYGPGSTAEKYRNKWRGYRLVTQALVDCENKVTEFIVGGNEVKTGLNCRIFDQRCVEYDNLVTLLKQPGFQLLSLDLFTGALEDEDWVSYKSGFLRDALAQAKAIQHVRLRATTEIEDAFPQRLDPEDLEEYLFPLRTIFPIGDWCQLRYFGMSNMLVDIDDLIGLLADLPPSLRCVELSHLAYGSVDQGCDDLLRAMRDTLDWQIKDILQETGTASHLDKATAARYFVYAGNSWISYDDPITIKTKIDYANKIGISGVMIWAIDLDDSTLESLQAESDPSLLDSLDSEFDLVDLKKLFPHEYLPEVSQSTACLRKRDGEPEPFVFLKCPEDVSDKPRDSVRTARVTCVSGDLEGCYQIMDRGVEGTIVEMPDNVCGCIYFLMLTMPWEGIKKGRWISISRYWGNSPVICNFWGVAAMNPADTVIVTDPTTGVTSKVRADYQTEHVFEGQVIGDFFSEWLDKGHIRNQEPMPKNPKPKVPCAWTREWIRTEHPQGDWKILGRGASKQISASFAQLLLSELGSHRHLDRLTLFAARPNRKKGGLFTAIQPTDLAIYKTMNGFDQLHEAKELGMIFNYLNHKDVWPKYCAVYEAIYDHMGKFDAWYAVHGAGVTIPSLQKEWKDYNRVVLDSIVKRSKVTMEYMFKNSK</sequence>
<evidence type="ECO:0000313" key="4">
    <source>
        <dbReference type="Proteomes" id="UP000030753"/>
    </source>
</evidence>
<dbReference type="GO" id="GO:0005975">
    <property type="term" value="P:carbohydrate metabolic process"/>
    <property type="evidence" value="ECO:0007669"/>
    <property type="project" value="InterPro"/>
</dbReference>
<protein>
    <recommendedName>
        <fullName evidence="2">GH18 domain-containing protein</fullName>
    </recommendedName>
</protein>
<dbReference type="Gene3D" id="3.20.20.80">
    <property type="entry name" value="Glycosidases"/>
    <property type="match status" value="1"/>
</dbReference>
<dbReference type="Proteomes" id="UP000030753">
    <property type="component" value="Unassembled WGS sequence"/>
</dbReference>
<dbReference type="SUPFAM" id="SSF51445">
    <property type="entry name" value="(Trans)glycosidases"/>
    <property type="match status" value="1"/>
</dbReference>
<gene>
    <name evidence="3" type="ORF">FOYG_14938</name>
</gene>
<reference evidence="3 4" key="1">
    <citation type="submission" date="2011-06" db="EMBL/GenBank/DDBJ databases">
        <title>The Genome Sequence of Fusarium oxysporum FOSC 3-a.</title>
        <authorList>
            <consortium name="The Broad Institute Genome Sequencing Platform"/>
            <person name="Ma L.-J."/>
            <person name="Gale L.R."/>
            <person name="Schwartz D.C."/>
            <person name="Zhou S."/>
            <person name="Corby-Kistler H."/>
            <person name="Young S.K."/>
            <person name="Zeng Q."/>
            <person name="Gargeya S."/>
            <person name="Fitzgerald M."/>
            <person name="Haas B."/>
            <person name="Abouelleil A."/>
            <person name="Alvarado L."/>
            <person name="Arachchi H.M."/>
            <person name="Berlin A."/>
            <person name="Brown A."/>
            <person name="Chapman S.B."/>
            <person name="Chen Z."/>
            <person name="Dunbar C."/>
            <person name="Freedman E."/>
            <person name="Gearin G."/>
            <person name="Gellesch M."/>
            <person name="Goldberg J."/>
            <person name="Griggs A."/>
            <person name="Gujja S."/>
            <person name="Heiman D."/>
            <person name="Howarth C."/>
            <person name="Larson L."/>
            <person name="Lui A."/>
            <person name="MacDonald P.J.P."/>
            <person name="Mehta T."/>
            <person name="Montmayeur A."/>
            <person name="Murphy C."/>
            <person name="Neiman D."/>
            <person name="Pearson M."/>
            <person name="Priest M."/>
            <person name="Roberts A."/>
            <person name="Saif S."/>
            <person name="Shea T."/>
            <person name="Shenoy N."/>
            <person name="Sisk P."/>
            <person name="Stolte C."/>
            <person name="Sykes S."/>
            <person name="Wortman J."/>
            <person name="Nusbaum C."/>
            <person name="Birren B."/>
        </authorList>
    </citation>
    <scope>NUCLEOTIDE SEQUENCE [LARGE SCALE GENOMIC DNA]</scope>
    <source>
        <strain evidence="4">FOSC 3-a</strain>
    </source>
</reference>
<dbReference type="InterPro" id="IPR029070">
    <property type="entry name" value="Chitinase_insertion_sf"/>
</dbReference>
<dbReference type="HOGENOM" id="CLU_410513_0_0_1"/>
<evidence type="ECO:0000313" key="3">
    <source>
        <dbReference type="EMBL" id="EWY82850.1"/>
    </source>
</evidence>
<accession>W9HPD9</accession>
<dbReference type="InterPro" id="IPR001223">
    <property type="entry name" value="Glyco_hydro18_cat"/>
</dbReference>